<gene>
    <name evidence="1" type="ORF">DEH80_11970</name>
</gene>
<protein>
    <recommendedName>
        <fullName evidence="3">Lipoprotein SmpA/OmlA domain-containing protein</fullName>
    </recommendedName>
</protein>
<organism evidence="1 2">
    <name type="scientific">Abyssibacter profundi</name>
    <dbReference type="NCBI Taxonomy" id="2182787"/>
    <lineage>
        <taxon>Bacteria</taxon>
        <taxon>Pseudomonadati</taxon>
        <taxon>Pseudomonadota</taxon>
        <taxon>Gammaproteobacteria</taxon>
        <taxon>Chromatiales</taxon>
        <taxon>Oceanococcaceae</taxon>
        <taxon>Abyssibacter</taxon>
    </lineage>
</organism>
<reference evidence="1 2" key="1">
    <citation type="submission" date="2018-05" db="EMBL/GenBank/DDBJ databases">
        <title>Abyssibacter profundi OUC007T gen. nov., sp. nov, a marine bacterium isolated from seawater of the Mariana Trench.</title>
        <authorList>
            <person name="Zhou S."/>
        </authorList>
    </citation>
    <scope>NUCLEOTIDE SEQUENCE [LARGE SCALE GENOMIC DNA]</scope>
    <source>
        <strain evidence="1 2">OUC007</strain>
    </source>
</reference>
<sequence length="189" mass="21029">MTLKQLGLGALSLILLAGCASVELKDGERDMVGTTLYTKTNLHPDEAARRLYAVNYQQAGLIPVCTAVTVKDVDGDAMVFTVNETNREYTYIYHKAAAEPFPDHIKRFFGFSCPEDEIGSLSAIDQQGIRTGKALKGMSKRGVIIAIGLPPRHVTPDPQRMDQWTYWSNRFNRFLVTFDENGQVTGIQD</sequence>
<evidence type="ECO:0000313" key="1">
    <source>
        <dbReference type="EMBL" id="PWN55503.1"/>
    </source>
</evidence>
<dbReference type="AlphaFoldDB" id="A0A363UJA0"/>
<dbReference type="PROSITE" id="PS51257">
    <property type="entry name" value="PROKAR_LIPOPROTEIN"/>
    <property type="match status" value="1"/>
</dbReference>
<proteinExistence type="predicted"/>
<dbReference type="RefSeq" id="WP_109720741.1">
    <property type="nucleotide sequence ID" value="NZ_QEQK01000010.1"/>
</dbReference>
<evidence type="ECO:0000313" key="2">
    <source>
        <dbReference type="Proteomes" id="UP000251800"/>
    </source>
</evidence>
<dbReference type="Proteomes" id="UP000251800">
    <property type="component" value="Unassembled WGS sequence"/>
</dbReference>
<comment type="caution">
    <text evidence="1">The sequence shown here is derived from an EMBL/GenBank/DDBJ whole genome shotgun (WGS) entry which is preliminary data.</text>
</comment>
<evidence type="ECO:0008006" key="3">
    <source>
        <dbReference type="Google" id="ProtNLM"/>
    </source>
</evidence>
<name>A0A363UJA0_9GAMM</name>
<keyword evidence="2" id="KW-1185">Reference proteome</keyword>
<dbReference type="EMBL" id="QEQK01000010">
    <property type="protein sequence ID" value="PWN55503.1"/>
    <property type="molecule type" value="Genomic_DNA"/>
</dbReference>
<dbReference type="OrthoDB" id="9179113at2"/>
<accession>A0A363UJA0</accession>